<feature type="binding site" evidence="18">
    <location>
        <position position="87"/>
    </location>
    <ligand>
        <name>a divalent metal cation</name>
        <dbReference type="ChEBI" id="CHEBI:60240"/>
    </ligand>
</feature>
<evidence type="ECO:0000256" key="16">
    <source>
        <dbReference type="PIRSR" id="PIRSR600829-2"/>
    </source>
</evidence>
<dbReference type="RefSeq" id="WP_004563504.1">
    <property type="nucleotide sequence ID" value="NZ_CABKOX010000001.1"/>
</dbReference>
<proteinExistence type="inferred from homology"/>
<dbReference type="Gene3D" id="1.10.287.3610">
    <property type="match status" value="1"/>
</dbReference>
<evidence type="ECO:0000256" key="11">
    <source>
        <dbReference type="ARBA" id="ARBA00023098"/>
    </source>
</evidence>
<dbReference type="PANTHER" id="PTHR34299:SF1">
    <property type="entry name" value="DIACYLGLYCEROL KINASE"/>
    <property type="match status" value="1"/>
</dbReference>
<dbReference type="GO" id="GO:0016301">
    <property type="term" value="F:kinase activity"/>
    <property type="evidence" value="ECO:0007669"/>
    <property type="project" value="UniProtKB-KW"/>
</dbReference>
<evidence type="ECO:0000256" key="10">
    <source>
        <dbReference type="ARBA" id="ARBA00022989"/>
    </source>
</evidence>
<evidence type="ECO:0000256" key="5">
    <source>
        <dbReference type="ARBA" id="ARBA00022679"/>
    </source>
</evidence>
<keyword evidence="11" id="KW-0443">Lipid metabolism</keyword>
<comment type="cofactor">
    <cofactor evidence="18">
        <name>Mg(2+)</name>
        <dbReference type="ChEBI" id="CHEBI:18420"/>
    </cofactor>
    <text evidence="18">Mn(2+), Zn(2+), Cd(2+) and Co(2+) support activity to lesser extents.</text>
</comment>
<keyword evidence="8 19" id="KW-0418">Kinase</keyword>
<feature type="binding site" evidence="17">
    <location>
        <position position="27"/>
    </location>
    <ligand>
        <name>ATP</name>
        <dbReference type="ChEBI" id="CHEBI:30616"/>
    </ligand>
</feature>
<keyword evidence="7 17" id="KW-0547">Nucleotide-binding</keyword>
<keyword evidence="4" id="KW-0444">Lipid biosynthesis</keyword>
<comment type="similarity">
    <text evidence="2">Belongs to the bacterial diacylglycerol kinase family.</text>
</comment>
<feature type="binding site" evidence="17">
    <location>
        <position position="39"/>
    </location>
    <ligand>
        <name>ATP</name>
        <dbReference type="ChEBI" id="CHEBI:30616"/>
    </ligand>
</feature>
<evidence type="ECO:0000256" key="4">
    <source>
        <dbReference type="ARBA" id="ARBA00022516"/>
    </source>
</evidence>
<protein>
    <submittedName>
        <fullName evidence="19">UDP kinase</fullName>
    </submittedName>
</protein>
<evidence type="ECO:0000256" key="15">
    <source>
        <dbReference type="PIRSR" id="PIRSR600829-1"/>
    </source>
</evidence>
<organism evidence="19">
    <name type="scientific">Ligilactobacillus ruminis</name>
    <dbReference type="NCBI Taxonomy" id="1623"/>
    <lineage>
        <taxon>Bacteria</taxon>
        <taxon>Bacillati</taxon>
        <taxon>Bacillota</taxon>
        <taxon>Bacilli</taxon>
        <taxon>Lactobacillales</taxon>
        <taxon>Lactobacillaceae</taxon>
        <taxon>Ligilactobacillus</taxon>
    </lineage>
</organism>
<keyword evidence="12" id="KW-0472">Membrane</keyword>
<dbReference type="EMBL" id="WKOD01000004">
    <property type="protein sequence ID" value="MSA67938.1"/>
    <property type="molecule type" value="Genomic_DNA"/>
</dbReference>
<name>A0A6A8GUJ2_9LACO</name>
<dbReference type="InterPro" id="IPR000829">
    <property type="entry name" value="DAGK"/>
</dbReference>
<evidence type="ECO:0000256" key="18">
    <source>
        <dbReference type="PIRSR" id="PIRSR600829-4"/>
    </source>
</evidence>
<dbReference type="GO" id="GO:0008654">
    <property type="term" value="P:phospholipid biosynthetic process"/>
    <property type="evidence" value="ECO:0007669"/>
    <property type="project" value="UniProtKB-KW"/>
</dbReference>
<dbReference type="InterPro" id="IPR036945">
    <property type="entry name" value="DAGK_sf"/>
</dbReference>
<evidence type="ECO:0000256" key="13">
    <source>
        <dbReference type="ARBA" id="ARBA00023209"/>
    </source>
</evidence>
<evidence type="ECO:0000256" key="3">
    <source>
        <dbReference type="ARBA" id="ARBA00022475"/>
    </source>
</evidence>
<dbReference type="Pfam" id="PF01219">
    <property type="entry name" value="DAGK_prokar"/>
    <property type="match status" value="1"/>
</dbReference>
<keyword evidence="5" id="KW-0808">Transferase</keyword>
<dbReference type="AlphaFoldDB" id="A0A6A8GUJ2"/>
<keyword evidence="13" id="KW-0594">Phospholipid biosynthesis</keyword>
<evidence type="ECO:0000313" key="19">
    <source>
        <dbReference type="EMBL" id="MSA67938.1"/>
    </source>
</evidence>
<dbReference type="GO" id="GO:0046872">
    <property type="term" value="F:metal ion binding"/>
    <property type="evidence" value="ECO:0007669"/>
    <property type="project" value="UniProtKB-KW"/>
</dbReference>
<feature type="binding site" evidence="18">
    <location>
        <position position="39"/>
    </location>
    <ligand>
        <name>a divalent metal cation</name>
        <dbReference type="ChEBI" id="CHEBI:60240"/>
    </ligand>
</feature>
<keyword evidence="6" id="KW-0812">Transmembrane</keyword>
<keyword evidence="18" id="KW-0479">Metal-binding</keyword>
<evidence type="ECO:0000256" key="17">
    <source>
        <dbReference type="PIRSR" id="PIRSR600829-3"/>
    </source>
</evidence>
<evidence type="ECO:0000256" key="6">
    <source>
        <dbReference type="ARBA" id="ARBA00022692"/>
    </source>
</evidence>
<accession>A0A6A8GUJ2</accession>
<feature type="binding site" evidence="17">
    <location>
        <position position="87"/>
    </location>
    <ligand>
        <name>ATP</name>
        <dbReference type="ChEBI" id="CHEBI:30616"/>
    </ligand>
</feature>
<reference evidence="19" key="1">
    <citation type="journal article" date="2019" name="Nat. Med.">
        <title>A library of human gut bacterial isolates paired with longitudinal multiomics data enables mechanistic microbiome research.</title>
        <authorList>
            <person name="Poyet M."/>
            <person name="Groussin M."/>
            <person name="Gibbons S.M."/>
            <person name="Avila-Pacheco J."/>
            <person name="Jiang X."/>
            <person name="Kearney S.M."/>
            <person name="Perrotta A.R."/>
            <person name="Berdy B."/>
            <person name="Zhao S."/>
            <person name="Lieberman T.D."/>
            <person name="Swanson P.K."/>
            <person name="Smith M."/>
            <person name="Roesemann S."/>
            <person name="Alexander J.E."/>
            <person name="Rich S.A."/>
            <person name="Livny J."/>
            <person name="Vlamakis H."/>
            <person name="Clish C."/>
            <person name="Bullock K."/>
            <person name="Deik A."/>
            <person name="Scott J."/>
            <person name="Pierce K.A."/>
            <person name="Xavier R.J."/>
            <person name="Alm E.J."/>
        </authorList>
    </citation>
    <scope>NUCLEOTIDE SEQUENCE</scope>
    <source>
        <strain evidence="19">BIOML-A18</strain>
    </source>
</reference>
<comment type="subcellular location">
    <subcellularLocation>
        <location evidence="1">Cell membrane</location>
        <topology evidence="1">Multi-pass membrane protein</topology>
    </subcellularLocation>
</comment>
<evidence type="ECO:0000256" key="8">
    <source>
        <dbReference type="ARBA" id="ARBA00022777"/>
    </source>
</evidence>
<dbReference type="GO" id="GO:0005886">
    <property type="term" value="C:plasma membrane"/>
    <property type="evidence" value="ECO:0007669"/>
    <property type="project" value="UniProtKB-SubCell"/>
</dbReference>
<keyword evidence="14" id="KW-1208">Phospholipid metabolism</keyword>
<evidence type="ECO:0000256" key="14">
    <source>
        <dbReference type="ARBA" id="ARBA00023264"/>
    </source>
</evidence>
<feature type="binding site" evidence="16">
    <location>
        <position position="80"/>
    </location>
    <ligand>
        <name>substrate</name>
    </ligand>
</feature>
<evidence type="ECO:0000256" key="2">
    <source>
        <dbReference type="ARBA" id="ARBA00005967"/>
    </source>
</evidence>
<comment type="caution">
    <text evidence="19">The sequence shown here is derived from an EMBL/GenBank/DDBJ whole genome shotgun (WGS) entry which is preliminary data.</text>
</comment>
<sequence>MGLRGSKKRSKFVSRWKNRHFGSSFKYAVEGLVTAYREERNLRFHVGSVILVVIMGCLFHVSANEWLWLLLSIFFVLASEVWNTAIENAVDLASEYKKHPLAKKAKDTAAGGVLLAAVFSMIVGAIVFVPKIWQLLF</sequence>
<keyword evidence="10" id="KW-1133">Transmembrane helix</keyword>
<feature type="active site" description="Proton acceptor" evidence="15">
    <location>
        <position position="80"/>
    </location>
</feature>
<evidence type="ECO:0000256" key="7">
    <source>
        <dbReference type="ARBA" id="ARBA00022741"/>
    </source>
</evidence>
<keyword evidence="18" id="KW-0460">Magnesium</keyword>
<feature type="binding site" evidence="17">
    <location>
        <begin position="106"/>
        <end position="107"/>
    </location>
    <ligand>
        <name>ATP</name>
        <dbReference type="ChEBI" id="CHEBI:30616"/>
    </ligand>
</feature>
<evidence type="ECO:0000256" key="9">
    <source>
        <dbReference type="ARBA" id="ARBA00022840"/>
    </source>
</evidence>
<dbReference type="PANTHER" id="PTHR34299">
    <property type="entry name" value="DIACYLGLYCEROL KINASE"/>
    <property type="match status" value="1"/>
</dbReference>
<evidence type="ECO:0000256" key="1">
    <source>
        <dbReference type="ARBA" id="ARBA00004651"/>
    </source>
</evidence>
<gene>
    <name evidence="19" type="ORF">GKC89_02195</name>
</gene>
<keyword evidence="9 17" id="KW-0067">ATP-binding</keyword>
<keyword evidence="3" id="KW-1003">Cell membrane</keyword>
<dbReference type="CDD" id="cd14265">
    <property type="entry name" value="UDPK_IM_like"/>
    <property type="match status" value="1"/>
</dbReference>
<dbReference type="GO" id="GO:0005524">
    <property type="term" value="F:ATP binding"/>
    <property type="evidence" value="ECO:0007669"/>
    <property type="project" value="UniProtKB-KW"/>
</dbReference>
<dbReference type="InterPro" id="IPR033717">
    <property type="entry name" value="UDPK"/>
</dbReference>
<evidence type="ECO:0000256" key="12">
    <source>
        <dbReference type="ARBA" id="ARBA00023136"/>
    </source>
</evidence>